<dbReference type="STRING" id="531814.SAMN04487944_107151"/>
<dbReference type="PANTHER" id="PTHR35789:SF1">
    <property type="entry name" value="SPORE GERMINATION PROTEIN B3"/>
    <property type="match status" value="1"/>
</dbReference>
<evidence type="ECO:0000256" key="1">
    <source>
        <dbReference type="ARBA" id="ARBA00004635"/>
    </source>
</evidence>
<comment type="similarity">
    <text evidence="2">Belongs to the GerABKC lipoprotein family.</text>
</comment>
<dbReference type="InterPro" id="IPR046953">
    <property type="entry name" value="Spore_GerAC-like_C"/>
</dbReference>
<evidence type="ECO:0000256" key="2">
    <source>
        <dbReference type="ARBA" id="ARBA00007886"/>
    </source>
</evidence>
<dbReference type="Gene3D" id="3.30.300.210">
    <property type="entry name" value="Nutrient germinant receptor protein C, domain 3"/>
    <property type="match status" value="1"/>
</dbReference>
<protein>
    <submittedName>
        <fullName evidence="10">Germination protein, Ger(X)C family</fullName>
    </submittedName>
</protein>
<dbReference type="AlphaFoldDB" id="A0A1H9QZS4"/>
<dbReference type="Pfam" id="PF25198">
    <property type="entry name" value="Spore_GerAC_N"/>
    <property type="match status" value="1"/>
</dbReference>
<evidence type="ECO:0000313" key="11">
    <source>
        <dbReference type="Proteomes" id="UP000199687"/>
    </source>
</evidence>
<evidence type="ECO:0000256" key="5">
    <source>
        <dbReference type="ARBA" id="ARBA00023136"/>
    </source>
</evidence>
<keyword evidence="4" id="KW-0732">Signal</keyword>
<evidence type="ECO:0000256" key="7">
    <source>
        <dbReference type="ARBA" id="ARBA00023288"/>
    </source>
</evidence>
<dbReference type="OrthoDB" id="2592518at2"/>
<keyword evidence="6" id="KW-0564">Palmitate</keyword>
<dbReference type="PROSITE" id="PS51257">
    <property type="entry name" value="PROKAR_LIPOPROTEIN"/>
    <property type="match status" value="1"/>
</dbReference>
<evidence type="ECO:0000256" key="3">
    <source>
        <dbReference type="ARBA" id="ARBA00022544"/>
    </source>
</evidence>
<accession>A0A1H9QZS4</accession>
<dbReference type="InterPro" id="IPR008844">
    <property type="entry name" value="Spore_GerAC-like"/>
</dbReference>
<sequence>MKKWRKHIIIFLLLTCITGLIGCTRTRIIDKISIVHVFGFDLADNGDLVGTALFPEYTKSKDSDEIQYLSVKAPTGILLVRNMSEYTSTPVEISKIRVLLFGKNYAEEGIQDMVDRFIINPQVGTNIQIAISTESAKETLNIFKEEKSLTLADRLRHNMERHTLPNMNLHVFLNHFYGEGMDAYVPMVTTEDKNRRVKIDGLGIFKNNKLKLHLNPEQTIIFSLINDEKTEADYQIEVDESDRSENLVIRTYQSKSKWDWDKEGQKLKLNLQLEATLTHYPDRFNSEKPEDIRKLKKLITEKLEKDIDKLLALLKENEVDPIGLGNIVRSQDRSWKKDSFYELYPALPIQADINLEIIHSGLQS</sequence>
<reference evidence="10 11" key="1">
    <citation type="submission" date="2016-10" db="EMBL/GenBank/DDBJ databases">
        <authorList>
            <person name="de Groot N.N."/>
        </authorList>
    </citation>
    <scope>NUCLEOTIDE SEQUENCE [LARGE SCALE GENOMIC DNA]</scope>
    <source>
        <strain evidence="10 11">CGMCC 1.7727</strain>
    </source>
</reference>
<feature type="domain" description="Spore germination GerAC-like C-terminal" evidence="8">
    <location>
        <begin position="200"/>
        <end position="361"/>
    </location>
</feature>
<evidence type="ECO:0000259" key="8">
    <source>
        <dbReference type="Pfam" id="PF05504"/>
    </source>
</evidence>
<evidence type="ECO:0000259" key="9">
    <source>
        <dbReference type="Pfam" id="PF25198"/>
    </source>
</evidence>
<dbReference type="Pfam" id="PF05504">
    <property type="entry name" value="Spore_GerAC"/>
    <property type="match status" value="1"/>
</dbReference>
<dbReference type="Proteomes" id="UP000199687">
    <property type="component" value="Unassembled WGS sequence"/>
</dbReference>
<keyword evidence="5" id="KW-0472">Membrane</keyword>
<comment type="subcellular location">
    <subcellularLocation>
        <location evidence="1">Membrane</location>
        <topology evidence="1">Lipid-anchor</topology>
    </subcellularLocation>
</comment>
<dbReference type="GO" id="GO:0016020">
    <property type="term" value="C:membrane"/>
    <property type="evidence" value="ECO:0007669"/>
    <property type="project" value="UniProtKB-SubCell"/>
</dbReference>
<keyword evidence="11" id="KW-1185">Reference proteome</keyword>
<dbReference type="RefSeq" id="WP_089740548.1">
    <property type="nucleotide sequence ID" value="NZ_FOGL01000007.1"/>
</dbReference>
<organism evidence="10 11">
    <name type="scientific">Gracilibacillus ureilyticus</name>
    <dbReference type="NCBI Taxonomy" id="531814"/>
    <lineage>
        <taxon>Bacteria</taxon>
        <taxon>Bacillati</taxon>
        <taxon>Bacillota</taxon>
        <taxon>Bacilli</taxon>
        <taxon>Bacillales</taxon>
        <taxon>Bacillaceae</taxon>
        <taxon>Gracilibacillus</taxon>
    </lineage>
</organism>
<evidence type="ECO:0000313" key="10">
    <source>
        <dbReference type="EMBL" id="SER65329.1"/>
    </source>
</evidence>
<keyword evidence="3" id="KW-0309">Germination</keyword>
<feature type="domain" description="Spore germination protein N-terminal" evidence="9">
    <location>
        <begin position="27"/>
        <end position="189"/>
    </location>
</feature>
<name>A0A1H9QZS4_9BACI</name>
<dbReference type="NCBIfam" id="TIGR02887">
    <property type="entry name" value="spore_ger_x_C"/>
    <property type="match status" value="1"/>
</dbReference>
<evidence type="ECO:0000256" key="6">
    <source>
        <dbReference type="ARBA" id="ARBA00023139"/>
    </source>
</evidence>
<gene>
    <name evidence="10" type="ORF">SAMN04487944_107151</name>
</gene>
<keyword evidence="7" id="KW-0449">Lipoprotein</keyword>
<evidence type="ECO:0000256" key="4">
    <source>
        <dbReference type="ARBA" id="ARBA00022729"/>
    </source>
</evidence>
<dbReference type="EMBL" id="FOGL01000007">
    <property type="protein sequence ID" value="SER65329.1"/>
    <property type="molecule type" value="Genomic_DNA"/>
</dbReference>
<dbReference type="GO" id="GO:0009847">
    <property type="term" value="P:spore germination"/>
    <property type="evidence" value="ECO:0007669"/>
    <property type="project" value="InterPro"/>
</dbReference>
<proteinExistence type="inferred from homology"/>
<dbReference type="InterPro" id="IPR057336">
    <property type="entry name" value="GerAC_N"/>
</dbReference>
<dbReference type="InterPro" id="IPR038501">
    <property type="entry name" value="Spore_GerAC_C_sf"/>
</dbReference>
<dbReference type="PANTHER" id="PTHR35789">
    <property type="entry name" value="SPORE GERMINATION PROTEIN B3"/>
    <property type="match status" value="1"/>
</dbReference>